<dbReference type="AlphaFoldDB" id="A0A9C6X2S6"/>
<feature type="domain" description="Partial AB-hydrolase lipase" evidence="2">
    <location>
        <begin position="108"/>
        <end position="158"/>
    </location>
</feature>
<dbReference type="RefSeq" id="XP_052128121.1">
    <property type="nucleotide sequence ID" value="XM_052272161.1"/>
</dbReference>
<dbReference type="Pfam" id="PF04083">
    <property type="entry name" value="Abhydro_lipase"/>
    <property type="match status" value="1"/>
</dbReference>
<protein>
    <submittedName>
        <fullName evidence="4 5">Gastric triacylglycerol lipase-like isoform X2</fullName>
    </submittedName>
</protein>
<gene>
    <name evidence="4 5" type="primary">LOC113212713</name>
</gene>
<dbReference type="Proteomes" id="UP000504606">
    <property type="component" value="Unplaced"/>
</dbReference>
<organism evidence="3 4">
    <name type="scientific">Frankliniella occidentalis</name>
    <name type="common">Western flower thrips</name>
    <name type="synonym">Euthrips occidentalis</name>
    <dbReference type="NCBI Taxonomy" id="133901"/>
    <lineage>
        <taxon>Eukaryota</taxon>
        <taxon>Metazoa</taxon>
        <taxon>Ecdysozoa</taxon>
        <taxon>Arthropoda</taxon>
        <taxon>Hexapoda</taxon>
        <taxon>Insecta</taxon>
        <taxon>Pterygota</taxon>
        <taxon>Neoptera</taxon>
        <taxon>Paraneoptera</taxon>
        <taxon>Thysanoptera</taxon>
        <taxon>Terebrantia</taxon>
        <taxon>Thripoidea</taxon>
        <taxon>Thripidae</taxon>
        <taxon>Frankliniella</taxon>
    </lineage>
</organism>
<accession>A0A9C6X2S6</accession>
<evidence type="ECO:0000313" key="5">
    <source>
        <dbReference type="RefSeq" id="XP_052128122.1"/>
    </source>
</evidence>
<dbReference type="Gene3D" id="3.40.50.1820">
    <property type="entry name" value="alpha/beta hydrolase"/>
    <property type="match status" value="1"/>
</dbReference>
<dbReference type="PANTHER" id="PTHR11005">
    <property type="entry name" value="LYSOSOMAL ACID LIPASE-RELATED"/>
    <property type="match status" value="1"/>
</dbReference>
<evidence type="ECO:0000313" key="4">
    <source>
        <dbReference type="RefSeq" id="XP_052128121.1"/>
    </source>
</evidence>
<feature type="chain" id="PRO_5044698047" evidence="1">
    <location>
        <begin position="24"/>
        <end position="468"/>
    </location>
</feature>
<keyword evidence="3" id="KW-1185">Reference proteome</keyword>
<sequence>MRTATFALLHLLLVLGPSRPSAAHPQSKLLLSPLLDPVENLLPGLGSIVASLSPYFSVLNPILQSSLQNNLTQFSSDVVTSLTSVVGALANVSLPVPPIIRPDREAPKFGFTSEAYNVTTSDGYILEFFRLRSGNCTAYRAVVVLPPGILSNAASFILLKENSLAYRLARRCYDVWLLTFRGYLFGRRHTTLSDTSAQFWDFYPYHWGAYDLPAQLEFVSNKTGSIRLRLIGVDQAGTALLFMNHVHRQKFQGLLAGCYIMGPIGYFGRLRSLAFATLALLRDVIKAVGAITLHNELAFMNPAVHSVVYNLCGRISPLTCFYLFQLLAGNTNEINYRLFPYMFANILDSTSIDTLVYYNQQVGRVKYMAFLDYGTTENLRRYNQSTPVNVDLTATTVPCSFYALKQGTVVVTEDVRDTFRALAKTAQSHYEELANYSNVGPLFAVNTDGIYGRIISRLEIDLLNETTS</sequence>
<proteinExistence type="predicted"/>
<dbReference type="InterPro" id="IPR006693">
    <property type="entry name" value="AB_hydrolase_lipase"/>
</dbReference>
<dbReference type="InterPro" id="IPR029058">
    <property type="entry name" value="AB_hydrolase_fold"/>
</dbReference>
<evidence type="ECO:0000313" key="3">
    <source>
        <dbReference type="Proteomes" id="UP000504606"/>
    </source>
</evidence>
<dbReference type="GeneID" id="113212713"/>
<evidence type="ECO:0000256" key="1">
    <source>
        <dbReference type="SAM" id="SignalP"/>
    </source>
</evidence>
<keyword evidence="1" id="KW-0732">Signal</keyword>
<feature type="signal peptide" evidence="1">
    <location>
        <begin position="1"/>
        <end position="23"/>
    </location>
</feature>
<dbReference type="RefSeq" id="XP_052128122.1">
    <property type="nucleotide sequence ID" value="XM_052272162.1"/>
</dbReference>
<evidence type="ECO:0000259" key="2">
    <source>
        <dbReference type="Pfam" id="PF04083"/>
    </source>
</evidence>
<name>A0A9C6X2S6_FRAOC</name>
<dbReference type="GO" id="GO:0006629">
    <property type="term" value="P:lipid metabolic process"/>
    <property type="evidence" value="ECO:0007669"/>
    <property type="project" value="InterPro"/>
</dbReference>
<reference evidence="4 5" key="1">
    <citation type="submission" date="2025-04" db="UniProtKB">
        <authorList>
            <consortium name="RefSeq"/>
        </authorList>
    </citation>
    <scope>IDENTIFICATION</scope>
    <source>
        <tissue evidence="4 5">Whole organism</tissue>
    </source>
</reference>
<dbReference type="SUPFAM" id="SSF53474">
    <property type="entry name" value="alpha/beta-Hydrolases"/>
    <property type="match status" value="1"/>
</dbReference>